<dbReference type="Pfam" id="PF07488">
    <property type="entry name" value="Glyco_hydro_67M"/>
    <property type="match status" value="1"/>
</dbReference>
<keyword evidence="1" id="KW-0378">Hydrolase</keyword>
<dbReference type="InterPro" id="IPR037054">
    <property type="entry name" value="A-glucoronidase_C_sf"/>
</dbReference>
<feature type="domain" description="Glycosyl hydrolase family 67 C-terminal" evidence="3">
    <location>
        <begin position="426"/>
        <end position="664"/>
    </location>
</feature>
<feature type="chain" id="PRO_5046037099" evidence="2">
    <location>
        <begin position="19"/>
        <end position="685"/>
    </location>
</feature>
<dbReference type="InterPro" id="IPR011100">
    <property type="entry name" value="Glyco_hydro_67_cat"/>
</dbReference>
<evidence type="ECO:0000256" key="2">
    <source>
        <dbReference type="SAM" id="SignalP"/>
    </source>
</evidence>
<dbReference type="RefSeq" id="WP_282334685.1">
    <property type="nucleotide sequence ID" value="NZ_JASBRG010000007.1"/>
</dbReference>
<dbReference type="Gene3D" id="3.30.379.10">
    <property type="entry name" value="Chitobiase/beta-hexosaminidase domain 2-like"/>
    <property type="match status" value="1"/>
</dbReference>
<gene>
    <name evidence="5" type="ORF">QJ048_12435</name>
</gene>
<dbReference type="Pfam" id="PF07477">
    <property type="entry name" value="Glyco_hydro_67C"/>
    <property type="match status" value="1"/>
</dbReference>
<reference evidence="5 6" key="1">
    <citation type="submission" date="2023-05" db="EMBL/GenBank/DDBJ databases">
        <title>Genome sequence of Pinibacter sp. MAH-24.</title>
        <authorList>
            <person name="Huq M.A."/>
        </authorList>
    </citation>
    <scope>NUCLEOTIDE SEQUENCE [LARGE SCALE GENOMIC DNA]</scope>
    <source>
        <strain evidence="5 6">MAH-24</strain>
    </source>
</reference>
<dbReference type="PANTHER" id="PTHR39207">
    <property type="entry name" value="ALPHA-GLUCURONIDASE A"/>
    <property type="match status" value="1"/>
</dbReference>
<keyword evidence="6" id="KW-1185">Reference proteome</keyword>
<dbReference type="InterPro" id="IPR011099">
    <property type="entry name" value="Glyco_hydro_67_C"/>
</dbReference>
<evidence type="ECO:0000256" key="1">
    <source>
        <dbReference type="ARBA" id="ARBA00022801"/>
    </source>
</evidence>
<dbReference type="PANTHER" id="PTHR39207:SF1">
    <property type="entry name" value="ALPHA-GLUCURONIDASE A"/>
    <property type="match status" value="1"/>
</dbReference>
<evidence type="ECO:0000313" key="6">
    <source>
        <dbReference type="Proteomes" id="UP001226434"/>
    </source>
</evidence>
<keyword evidence="2" id="KW-0732">Signal</keyword>
<proteinExistence type="predicted"/>
<dbReference type="InterPro" id="IPR029018">
    <property type="entry name" value="Hex-like_dom2"/>
</dbReference>
<dbReference type="InterPro" id="IPR017853">
    <property type="entry name" value="GH"/>
</dbReference>
<evidence type="ECO:0000259" key="4">
    <source>
        <dbReference type="Pfam" id="PF07488"/>
    </source>
</evidence>
<dbReference type="EMBL" id="JASBRG010000007">
    <property type="protein sequence ID" value="MDI3320589.1"/>
    <property type="molecule type" value="Genomic_DNA"/>
</dbReference>
<comment type="caution">
    <text evidence="5">The sequence shown here is derived from an EMBL/GenBank/DDBJ whole genome shotgun (WGS) entry which is preliminary data.</text>
</comment>
<dbReference type="Gene3D" id="3.20.20.80">
    <property type="entry name" value="Glycosidases"/>
    <property type="match status" value="1"/>
</dbReference>
<evidence type="ECO:0000259" key="3">
    <source>
        <dbReference type="Pfam" id="PF07477"/>
    </source>
</evidence>
<dbReference type="Proteomes" id="UP001226434">
    <property type="component" value="Unassembled WGS sequence"/>
</dbReference>
<accession>A0ABT6RDE3</accession>
<feature type="signal peptide" evidence="2">
    <location>
        <begin position="1"/>
        <end position="18"/>
    </location>
</feature>
<sequence>MKFLFSCILLLATLTLRAQDGHSLWLQHKTPKSVTIICAKKSPTLSIAIQELKEGWQGKADATVTLTIPKNKTIGFDGFKLTENTIEANSDNGILYGVYELLRRQQTQEAITGEVNNPSYEMRILNHWDNPDGSVERGYAGNSIFWRNNDALVVTEQDKKLWQEYARANASIGINGTVLNNVNASPLILTADYLNRVKAIAEVLRPYGIKVYLSVKFSSPALLAKLKTSDPLNTEVIEWWKAKVKEIYSIIPDFGGLLVKASSEGQPGPQDFGRTHADGANMLADALKPFGGIVMWRAFVYSPNDKDRAKQAYNEFIPLDGKFRDNVIIQVKNGPIDFQPREPFSALFGAMKNTSVMPEFQITQEYLGHAIHLVFLSPMWEECLQSDTYQEGEGSTVARCTDGSIFKQKHTAIAGVANIGLDSNWCGNDFAQANWYAFGRLAWNVNLKSQQIADEWLKLTFYNAASNETSATNYATEWANNFLLPVRQMMLDSREAAVNYMTPLGLHHIMAANEHYGPQPWWAPKDWRPDWTPPYYHQASKDGIGFNRTTTGSDAVGQYHEPLASQLNNPKNCPEKFLLWFHHLPWNYSMKNGRTLWDELCYRYDSGVQQVRSFQKTWDKAQPYVDSVRFIAVQQNLRMQCRNAILWKDACLLYFQQFSQMPIPFHIERPVHNLDDIIKNDRRNY</sequence>
<dbReference type="Gene3D" id="3.90.1330.10">
    <property type="entry name" value="Alpha-glucuronidase, C-terminal domain"/>
    <property type="match status" value="1"/>
</dbReference>
<feature type="domain" description="Glycosyl hydrolase family 67 catalytic" evidence="4">
    <location>
        <begin position="112"/>
        <end position="425"/>
    </location>
</feature>
<name>A0ABT6RDE3_9BACT</name>
<dbReference type="SUPFAM" id="SSF51445">
    <property type="entry name" value="(Trans)glycosidases"/>
    <property type="match status" value="1"/>
</dbReference>
<dbReference type="SUPFAM" id="SSF55545">
    <property type="entry name" value="beta-N-acetylhexosaminidase-like domain"/>
    <property type="match status" value="1"/>
</dbReference>
<protein>
    <submittedName>
        <fullName evidence="5">Alpha-glucuronidase</fullName>
    </submittedName>
</protein>
<organism evidence="5 6">
    <name type="scientific">Pinibacter soli</name>
    <dbReference type="NCBI Taxonomy" id="3044211"/>
    <lineage>
        <taxon>Bacteria</taxon>
        <taxon>Pseudomonadati</taxon>
        <taxon>Bacteroidota</taxon>
        <taxon>Chitinophagia</taxon>
        <taxon>Chitinophagales</taxon>
        <taxon>Chitinophagaceae</taxon>
        <taxon>Pinibacter</taxon>
    </lineage>
</organism>
<evidence type="ECO:0000313" key="5">
    <source>
        <dbReference type="EMBL" id="MDI3320589.1"/>
    </source>
</evidence>